<dbReference type="SUPFAM" id="SSF48403">
    <property type="entry name" value="Ankyrin repeat"/>
    <property type="match status" value="1"/>
</dbReference>
<protein>
    <submittedName>
        <fullName evidence="1">Uncharacterized protein</fullName>
    </submittedName>
</protein>
<dbReference type="AlphaFoldDB" id="A0A250KIY5"/>
<name>A0A250KIY5_9BACT</name>
<evidence type="ECO:0000313" key="2">
    <source>
        <dbReference type="Proteomes" id="UP000267517"/>
    </source>
</evidence>
<gene>
    <name evidence="1" type="ORF">PMEL_200136</name>
</gene>
<proteinExistence type="predicted"/>
<accession>A0A250KIY5</accession>
<organism evidence="1 2">
    <name type="scientific">Prevotella melaninogenica</name>
    <dbReference type="NCBI Taxonomy" id="28132"/>
    <lineage>
        <taxon>Bacteria</taxon>
        <taxon>Pseudomonadati</taxon>
        <taxon>Bacteroidota</taxon>
        <taxon>Bacteroidia</taxon>
        <taxon>Bacteroidales</taxon>
        <taxon>Prevotellaceae</taxon>
        <taxon>Prevotella</taxon>
    </lineage>
</organism>
<dbReference type="Gene3D" id="1.25.40.20">
    <property type="entry name" value="Ankyrin repeat-containing domain"/>
    <property type="match status" value="1"/>
</dbReference>
<dbReference type="Proteomes" id="UP000267517">
    <property type="component" value="Chromosome II"/>
</dbReference>
<dbReference type="InterPro" id="IPR036770">
    <property type="entry name" value="Ankyrin_rpt-contain_sf"/>
</dbReference>
<dbReference type="EMBL" id="AP018050">
    <property type="protein sequence ID" value="BBA29621.1"/>
    <property type="molecule type" value="Genomic_DNA"/>
</dbReference>
<sequence>MSYLLYAVWEHSYGITKFLLENEADPNTVSSLTSTPDVIEPRLPLEISCYDDYGMNYMKLLLEYGANPNDTQAQCPLFAATLYEVTLDVLSFLATLLLTDWKRLTAASHGMIQPLVT</sequence>
<reference evidence="1 2" key="1">
    <citation type="submission" date="2017-05" db="EMBL/GenBank/DDBJ databases">
        <title>whole genome sequence of Prevotella melaninogenica GAI 07411.</title>
        <authorList>
            <person name="Kondo Y."/>
            <person name="Hoshino T."/>
        </authorList>
    </citation>
    <scope>NUCLEOTIDE SEQUENCE [LARGE SCALE GENOMIC DNA]</scope>
    <source>
        <strain evidence="1 2">GAI 07411</strain>
    </source>
</reference>
<evidence type="ECO:0000313" key="1">
    <source>
        <dbReference type="EMBL" id="BBA29621.1"/>
    </source>
</evidence>